<evidence type="ECO:0000256" key="6">
    <source>
        <dbReference type="ARBA" id="ARBA00022729"/>
    </source>
</evidence>
<dbReference type="Gene3D" id="1.10.390.10">
    <property type="entry name" value="Neutral Protease Domain 2"/>
    <property type="match status" value="1"/>
</dbReference>
<dbReference type="EMBL" id="KQ085988">
    <property type="protein sequence ID" value="KLO11962.1"/>
    <property type="molecule type" value="Genomic_DNA"/>
</dbReference>
<dbReference type="Pfam" id="PF02128">
    <property type="entry name" value="Peptidase_M36"/>
    <property type="match status" value="1"/>
</dbReference>
<keyword evidence="9 13" id="KW-0482">Metalloprotease</keyword>
<evidence type="ECO:0000256" key="13">
    <source>
        <dbReference type="RuleBase" id="RU364017"/>
    </source>
</evidence>
<comment type="cofactor">
    <cofactor evidence="12">
        <name>Zn(2+)</name>
        <dbReference type="ChEBI" id="CHEBI:29105"/>
    </cofactor>
    <text evidence="12">Binds 1 zinc ion per subunit.</text>
</comment>
<keyword evidence="10 13" id="KW-0865">Zymogen</keyword>
<evidence type="ECO:0000256" key="12">
    <source>
        <dbReference type="PIRSR" id="PIRSR601842-2"/>
    </source>
</evidence>
<dbReference type="InterPro" id="IPR001842">
    <property type="entry name" value="Peptidase_M36"/>
</dbReference>
<dbReference type="STRING" id="27342.A0A0H2RK49"/>
<evidence type="ECO:0000256" key="14">
    <source>
        <dbReference type="SAM" id="MobiDB-lite"/>
    </source>
</evidence>
<evidence type="ECO:0000259" key="15">
    <source>
        <dbReference type="Pfam" id="PF07504"/>
    </source>
</evidence>
<protein>
    <recommendedName>
        <fullName evidence="13">Extracellular metalloproteinase</fullName>
        <ecNumber evidence="13">3.4.24.-</ecNumber>
    </recommendedName>
    <alternativeName>
        <fullName evidence="13">Fungalysin</fullName>
    </alternativeName>
</protein>
<dbReference type="Pfam" id="PF07504">
    <property type="entry name" value="FTP"/>
    <property type="match status" value="1"/>
</dbReference>
<evidence type="ECO:0000256" key="11">
    <source>
        <dbReference type="PIRSR" id="PIRSR601842-1"/>
    </source>
</evidence>
<dbReference type="CDD" id="cd09596">
    <property type="entry name" value="M36"/>
    <property type="match status" value="1"/>
</dbReference>
<feature type="binding site" evidence="12">
    <location>
        <position position="685"/>
    </location>
    <ligand>
        <name>Zn(2+)</name>
        <dbReference type="ChEBI" id="CHEBI:29105"/>
        <note>catalytic</note>
    </ligand>
</feature>
<dbReference type="GO" id="GO:0008270">
    <property type="term" value="F:zinc ion binding"/>
    <property type="evidence" value="ECO:0007669"/>
    <property type="project" value="InterPro"/>
</dbReference>
<feature type="region of interest" description="Disordered" evidence="14">
    <location>
        <begin position="811"/>
        <end position="831"/>
    </location>
</feature>
<keyword evidence="8 12" id="KW-0862">Zinc</keyword>
<dbReference type="InterPro" id="IPR050371">
    <property type="entry name" value="Fungal_virulence_M36"/>
</dbReference>
<dbReference type="Proteomes" id="UP000053477">
    <property type="component" value="Unassembled WGS sequence"/>
</dbReference>
<evidence type="ECO:0000313" key="16">
    <source>
        <dbReference type="EMBL" id="KLO11962.1"/>
    </source>
</evidence>
<evidence type="ECO:0000256" key="7">
    <source>
        <dbReference type="ARBA" id="ARBA00022801"/>
    </source>
</evidence>
<sequence length="919" mass="100809">MGFPRSSLLAFALVAICLPSLTVSGRALRNGEGTYKTFRSEELVGERRKTLGFGPSLPHATFVTDPAIIDSVLPVSALESTNDPFVTAAQFARALSGGNNDLQSNSEVVLRKDSYTDPVTGLTHAFFRQRAYGKDIVDGHLAVNVHRGRVVSFSDSFHHGDLSSFVSPADELKAPWELHCTTLADTAYPPFYYEFQGEQHVLEGAQNLTPKDKKRLLHLLEANCIAPTLSASSPILSQISESSGAVDAAFHLLARVTPNATLQHLLTSHDSFTEAGEIASSVYTTYEEEDTVHPLQDKLSHILNPAQRFTSEQHSKRVQLLHNVPSTQSPVRAQEVFVQVPVPDSDEVVLVPAFHLTMELSHNWYEATVSASAPYKVWSIVDWANDFWEEGVVFSDKPAKPFNVPVKKPRREKKSDSASYLVYEFGINDPSVPPSLNFTGNHTKTGRSQEPESKAADSFASPLGWHGVPVDVAYPYPIGGDLQSFKGKVGEWTGDIVNYTVTAGNNAVCHENWGGRSDWIENYRPDAGVSRNFTYKYKPVSPPNDDPAGSDNEIEAAREYINATVSQLWYTVNKVHDLYYRYGFTEVTGNFQQHNLLRGGLGSDSIITNAQDGSGLNNANFMTPPDGQHPRCRMYLWSTAKPYRDGDMEAGIVIHELSHGLSIRLTGGPANSACMGWGESGGMGEGWGDFLATTIRLGMEGAKGDYAMGAWAANRAKGIRNYIYSTNETVNPSTYKTLDKPGYWGVHAIGEVWAEMMFIVNQRLIEKHGFSDSLFPPPVEAGESEQSKFWRKPEGSTIREALKAQAAFTLKKGGDDDDTEPPKAPPPPLVPIHGNSLSVLLSLTAMKLQPCNPSFFDTRDALIQADELLTDGENKCEIWEEFARRGLGVDATVIGRTPWGGGVRKDGFGTPEGCEAIEK</sequence>
<proteinExistence type="inferred from homology"/>
<organism evidence="16 17">
    <name type="scientific">Schizopora paradoxa</name>
    <dbReference type="NCBI Taxonomy" id="27342"/>
    <lineage>
        <taxon>Eukaryota</taxon>
        <taxon>Fungi</taxon>
        <taxon>Dikarya</taxon>
        <taxon>Basidiomycota</taxon>
        <taxon>Agaricomycotina</taxon>
        <taxon>Agaricomycetes</taxon>
        <taxon>Hymenochaetales</taxon>
        <taxon>Schizoporaceae</taxon>
        <taxon>Schizopora</taxon>
    </lineage>
</organism>
<feature type="binding site" evidence="12">
    <location>
        <position position="659"/>
    </location>
    <ligand>
        <name>Zn(2+)</name>
        <dbReference type="ChEBI" id="CHEBI:29105"/>
        <note>catalytic</note>
    </ligand>
</feature>
<feature type="compositionally biased region" description="Polar residues" evidence="14">
    <location>
        <begin position="434"/>
        <end position="446"/>
    </location>
</feature>
<evidence type="ECO:0000256" key="1">
    <source>
        <dbReference type="ARBA" id="ARBA00004613"/>
    </source>
</evidence>
<dbReference type="InterPro" id="IPR027268">
    <property type="entry name" value="Peptidase_M4/M1_CTD_sf"/>
</dbReference>
<evidence type="ECO:0000256" key="10">
    <source>
        <dbReference type="ARBA" id="ARBA00023145"/>
    </source>
</evidence>
<comment type="similarity">
    <text evidence="2 13">Belongs to the peptidase M36 family.</text>
</comment>
<keyword evidence="7 13" id="KW-0378">Hydrolase</keyword>
<keyword evidence="6 13" id="KW-0732">Signal</keyword>
<evidence type="ECO:0000256" key="8">
    <source>
        <dbReference type="ARBA" id="ARBA00022833"/>
    </source>
</evidence>
<evidence type="ECO:0000256" key="3">
    <source>
        <dbReference type="ARBA" id="ARBA00022525"/>
    </source>
</evidence>
<evidence type="ECO:0000256" key="4">
    <source>
        <dbReference type="ARBA" id="ARBA00022670"/>
    </source>
</evidence>
<feature type="signal peptide" evidence="13">
    <location>
        <begin position="1"/>
        <end position="27"/>
    </location>
</feature>
<dbReference type="GO" id="GO:0006508">
    <property type="term" value="P:proteolysis"/>
    <property type="evidence" value="ECO:0007669"/>
    <property type="project" value="UniProtKB-KW"/>
</dbReference>
<evidence type="ECO:0000256" key="9">
    <source>
        <dbReference type="ARBA" id="ARBA00023049"/>
    </source>
</evidence>
<evidence type="ECO:0000256" key="2">
    <source>
        <dbReference type="ARBA" id="ARBA00006006"/>
    </source>
</evidence>
<keyword evidence="5 12" id="KW-0479">Metal-binding</keyword>
<dbReference type="PANTHER" id="PTHR33478:SF1">
    <property type="entry name" value="EXTRACELLULAR METALLOPROTEINASE MEP"/>
    <property type="match status" value="1"/>
</dbReference>
<dbReference type="SUPFAM" id="SSF55486">
    <property type="entry name" value="Metalloproteases ('zincins'), catalytic domain"/>
    <property type="match status" value="1"/>
</dbReference>
<feature type="domain" description="FTP" evidence="15">
    <location>
        <begin position="112"/>
        <end position="157"/>
    </location>
</feature>
<feature type="binding site" evidence="12">
    <location>
        <position position="655"/>
    </location>
    <ligand>
        <name>Zn(2+)</name>
        <dbReference type="ChEBI" id="CHEBI:29105"/>
        <note>catalytic</note>
    </ligand>
</feature>
<gene>
    <name evidence="16" type="ORF">SCHPADRAFT_876108</name>
</gene>
<dbReference type="GO" id="GO:0005615">
    <property type="term" value="C:extracellular space"/>
    <property type="evidence" value="ECO:0007669"/>
    <property type="project" value="InterPro"/>
</dbReference>
<feature type="region of interest" description="Disordered" evidence="14">
    <location>
        <begin position="434"/>
        <end position="458"/>
    </location>
</feature>
<name>A0A0H2RK49_9AGAM</name>
<dbReference type="GO" id="GO:0004222">
    <property type="term" value="F:metalloendopeptidase activity"/>
    <property type="evidence" value="ECO:0007669"/>
    <property type="project" value="InterPro"/>
</dbReference>
<feature type="active site" evidence="11">
    <location>
        <position position="656"/>
    </location>
</feature>
<keyword evidence="4 13" id="KW-0645">Protease</keyword>
<evidence type="ECO:0000313" key="17">
    <source>
        <dbReference type="Proteomes" id="UP000053477"/>
    </source>
</evidence>
<dbReference type="AlphaFoldDB" id="A0A0H2RK49"/>
<dbReference type="EC" id="3.4.24.-" evidence="13"/>
<comment type="subcellular location">
    <subcellularLocation>
        <location evidence="1 13">Secreted</location>
    </subcellularLocation>
</comment>
<dbReference type="Gene3D" id="3.10.170.10">
    <property type="match status" value="1"/>
</dbReference>
<dbReference type="PANTHER" id="PTHR33478">
    <property type="entry name" value="EXTRACELLULAR METALLOPROTEINASE MEP"/>
    <property type="match status" value="1"/>
</dbReference>
<dbReference type="OrthoDB" id="3227768at2759"/>
<feature type="non-terminal residue" evidence="16">
    <location>
        <position position="1"/>
    </location>
</feature>
<keyword evidence="17" id="KW-1185">Reference proteome</keyword>
<evidence type="ECO:0000256" key="5">
    <source>
        <dbReference type="ARBA" id="ARBA00022723"/>
    </source>
</evidence>
<accession>A0A0H2RK49</accession>
<dbReference type="InParanoid" id="A0A0H2RK49"/>
<reference evidence="16 17" key="1">
    <citation type="submission" date="2015-04" db="EMBL/GenBank/DDBJ databases">
        <title>Complete genome sequence of Schizopora paradoxa KUC8140, a cosmopolitan wood degrader in East Asia.</title>
        <authorList>
            <consortium name="DOE Joint Genome Institute"/>
            <person name="Min B."/>
            <person name="Park H."/>
            <person name="Jang Y."/>
            <person name="Kim J.-J."/>
            <person name="Kim K.H."/>
            <person name="Pangilinan J."/>
            <person name="Lipzen A."/>
            <person name="Riley R."/>
            <person name="Grigoriev I.V."/>
            <person name="Spatafora J.W."/>
            <person name="Choi I.-G."/>
        </authorList>
    </citation>
    <scope>NUCLEOTIDE SEQUENCE [LARGE SCALE GENOMIC DNA]</scope>
    <source>
        <strain evidence="16 17">KUC8140</strain>
    </source>
</reference>
<dbReference type="InterPro" id="IPR011096">
    <property type="entry name" value="FTP_domain"/>
</dbReference>
<keyword evidence="3 13" id="KW-0964">Secreted</keyword>
<feature type="chain" id="PRO_5009360717" description="Extracellular metalloproteinase" evidence="13">
    <location>
        <begin position="28"/>
        <end position="919"/>
    </location>
</feature>